<dbReference type="FunFam" id="3.40.50.720:FF:000301">
    <property type="entry name" value="Hydroxysteroid dehydrogenase like 2"/>
    <property type="match status" value="1"/>
</dbReference>
<dbReference type="GO" id="GO:0016491">
    <property type="term" value="F:oxidoreductase activity"/>
    <property type="evidence" value="ECO:0007669"/>
    <property type="project" value="UniProtKB-KW"/>
</dbReference>
<evidence type="ECO:0000256" key="1">
    <source>
        <dbReference type="ARBA" id="ARBA00004173"/>
    </source>
</evidence>
<dbReference type="AlphaFoldDB" id="A0AAE1H9Q9"/>
<dbReference type="GO" id="GO:0005777">
    <property type="term" value="C:peroxisome"/>
    <property type="evidence" value="ECO:0007669"/>
    <property type="project" value="UniProtKB-SubCell"/>
</dbReference>
<dbReference type="EMBL" id="JAHWGI010000723">
    <property type="protein sequence ID" value="KAK3917447.1"/>
    <property type="molecule type" value="Genomic_DNA"/>
</dbReference>
<proteinExistence type="inferred from homology"/>
<evidence type="ECO:0000256" key="4">
    <source>
        <dbReference type="ARBA" id="ARBA00022857"/>
    </source>
</evidence>
<comment type="caution">
    <text evidence="10">The sequence shown here is derived from an EMBL/GenBank/DDBJ whole genome shotgun (WGS) entry which is preliminary data.</text>
</comment>
<dbReference type="GO" id="GO:0005739">
    <property type="term" value="C:mitochondrion"/>
    <property type="evidence" value="ECO:0007669"/>
    <property type="project" value="UniProtKB-SubCell"/>
</dbReference>
<dbReference type="PANTHER" id="PTHR42808">
    <property type="entry name" value="HYDROXYSTEROID DEHYDROGENASE-LIKE PROTEIN 2"/>
    <property type="match status" value="1"/>
</dbReference>
<keyword evidence="4" id="KW-0521">NADP</keyword>
<comment type="similarity">
    <text evidence="3">Belongs to the short-chain dehydrogenases/reductases (SDR) family.</text>
</comment>
<dbReference type="PANTHER" id="PTHR42808:SF3">
    <property type="entry name" value="HYDROXYSTEROID DEHYDROGENASE-LIKE PROTEIN 2"/>
    <property type="match status" value="1"/>
</dbReference>
<dbReference type="Pfam" id="PF02036">
    <property type="entry name" value="SCP2"/>
    <property type="match status" value="1"/>
</dbReference>
<dbReference type="Proteomes" id="UP001219518">
    <property type="component" value="Unassembled WGS sequence"/>
</dbReference>
<dbReference type="NCBIfam" id="NF006133">
    <property type="entry name" value="PRK08278.1"/>
    <property type="match status" value="1"/>
</dbReference>
<feature type="domain" description="SCP2" evidence="9">
    <location>
        <begin position="330"/>
        <end position="418"/>
    </location>
</feature>
<evidence type="ECO:0000256" key="8">
    <source>
        <dbReference type="ARBA" id="ARBA00040243"/>
    </source>
</evidence>
<evidence type="ECO:0000256" key="5">
    <source>
        <dbReference type="ARBA" id="ARBA00023002"/>
    </source>
</evidence>
<sequence length="424" mass="45651">MCVQRAVSEGVLVPAEISTPAEPGRARRALAGRTLFISGATRGIGKAIALRAAKDGANIVIAAKSAQPHPKLPGTIYTAAEEVEAVGGKCLPCVVDVREEKQVQDAVDAAVKTFGGIDIVVNNASAIQLTDTLATDMKRYDLMQSINARGTFLVSKLCIPHLKKSPNPHILNLSPPLNMSKHWFRPHVAYTIAKYGMSMCALGMAEEFAADGIAVNTLWPRTVIFTAAIEMLTGTDSARYARKPDIVSDAAYFILTKPSRSCTGNFFIDEDVVKAEGVTDLTHYACDPSNAHGLMPDPFLDEAPVNEGHYKPAEVGSAEIEKVFSSIQRQITPDVVKNVQAVYQFKISGIEDSLWYLDLKNGSGSVGKGKPDGKPDCKISMDYKSLLDMLSGTWKPSAAFMTGKVAGNLQTAMNLEKFVSTLKL</sequence>
<dbReference type="SUPFAM" id="SSF55718">
    <property type="entry name" value="SCP-like"/>
    <property type="match status" value="1"/>
</dbReference>
<reference evidence="10" key="1">
    <citation type="submission" date="2021-07" db="EMBL/GenBank/DDBJ databases">
        <authorList>
            <person name="Catto M.A."/>
            <person name="Jacobson A."/>
            <person name="Kennedy G."/>
            <person name="Labadie P."/>
            <person name="Hunt B.G."/>
            <person name="Srinivasan R."/>
        </authorList>
    </citation>
    <scope>NUCLEOTIDE SEQUENCE</scope>
    <source>
        <strain evidence="10">PL_HMW_Pooled</strain>
        <tissue evidence="10">Head</tissue>
    </source>
</reference>
<dbReference type="PRINTS" id="PR00081">
    <property type="entry name" value="GDHRDH"/>
</dbReference>
<dbReference type="InterPro" id="IPR051935">
    <property type="entry name" value="HSDL2"/>
</dbReference>
<name>A0AAE1H9Q9_9NEOP</name>
<dbReference type="SUPFAM" id="SSF51735">
    <property type="entry name" value="NAD(P)-binding Rossmann-fold domains"/>
    <property type="match status" value="1"/>
</dbReference>
<dbReference type="Gene3D" id="3.30.1050.10">
    <property type="entry name" value="SCP2 sterol-binding domain"/>
    <property type="match status" value="1"/>
</dbReference>
<evidence type="ECO:0000256" key="6">
    <source>
        <dbReference type="ARBA" id="ARBA00023128"/>
    </source>
</evidence>
<reference evidence="10" key="2">
    <citation type="journal article" date="2023" name="BMC Genomics">
        <title>Pest status, molecular evolution, and epigenetic factors derived from the genome assembly of Frankliniella fusca, a thysanopteran phytovirus vector.</title>
        <authorList>
            <person name="Catto M.A."/>
            <person name="Labadie P.E."/>
            <person name="Jacobson A.L."/>
            <person name="Kennedy G.G."/>
            <person name="Srinivasan R."/>
            <person name="Hunt B.G."/>
        </authorList>
    </citation>
    <scope>NUCLEOTIDE SEQUENCE</scope>
    <source>
        <strain evidence="10">PL_HMW_Pooled</strain>
    </source>
</reference>
<dbReference type="Gene3D" id="3.40.50.720">
    <property type="entry name" value="NAD(P)-binding Rossmann-like Domain"/>
    <property type="match status" value="1"/>
</dbReference>
<evidence type="ECO:0000313" key="11">
    <source>
        <dbReference type="Proteomes" id="UP001219518"/>
    </source>
</evidence>
<accession>A0AAE1H9Q9</accession>
<evidence type="ECO:0000256" key="3">
    <source>
        <dbReference type="ARBA" id="ARBA00006484"/>
    </source>
</evidence>
<keyword evidence="11" id="KW-1185">Reference proteome</keyword>
<keyword evidence="7" id="KW-0576">Peroxisome</keyword>
<dbReference type="InterPro" id="IPR036291">
    <property type="entry name" value="NAD(P)-bd_dom_sf"/>
</dbReference>
<evidence type="ECO:0000259" key="9">
    <source>
        <dbReference type="Pfam" id="PF02036"/>
    </source>
</evidence>
<keyword evidence="6" id="KW-0496">Mitochondrion</keyword>
<keyword evidence="5" id="KW-0560">Oxidoreductase</keyword>
<dbReference type="InterPro" id="IPR003033">
    <property type="entry name" value="SCP2_sterol-bd_dom"/>
</dbReference>
<comment type="subcellular location">
    <subcellularLocation>
        <location evidence="1">Mitochondrion</location>
    </subcellularLocation>
    <subcellularLocation>
        <location evidence="2">Peroxisome</location>
    </subcellularLocation>
</comment>
<evidence type="ECO:0000313" key="10">
    <source>
        <dbReference type="EMBL" id="KAK3917447.1"/>
    </source>
</evidence>
<dbReference type="InterPro" id="IPR036527">
    <property type="entry name" value="SCP2_sterol-bd_dom_sf"/>
</dbReference>
<organism evidence="10 11">
    <name type="scientific">Frankliniella fusca</name>
    <dbReference type="NCBI Taxonomy" id="407009"/>
    <lineage>
        <taxon>Eukaryota</taxon>
        <taxon>Metazoa</taxon>
        <taxon>Ecdysozoa</taxon>
        <taxon>Arthropoda</taxon>
        <taxon>Hexapoda</taxon>
        <taxon>Insecta</taxon>
        <taxon>Pterygota</taxon>
        <taxon>Neoptera</taxon>
        <taxon>Paraneoptera</taxon>
        <taxon>Thysanoptera</taxon>
        <taxon>Terebrantia</taxon>
        <taxon>Thripoidea</taxon>
        <taxon>Thripidae</taxon>
        <taxon>Frankliniella</taxon>
    </lineage>
</organism>
<evidence type="ECO:0000256" key="2">
    <source>
        <dbReference type="ARBA" id="ARBA00004275"/>
    </source>
</evidence>
<evidence type="ECO:0000256" key="7">
    <source>
        <dbReference type="ARBA" id="ARBA00023140"/>
    </source>
</evidence>
<gene>
    <name evidence="10" type="ORF">KUF71_006978</name>
</gene>
<dbReference type="CDD" id="cd09762">
    <property type="entry name" value="HSDL2_SDR_c"/>
    <property type="match status" value="1"/>
</dbReference>
<dbReference type="InterPro" id="IPR002347">
    <property type="entry name" value="SDR_fam"/>
</dbReference>
<protein>
    <recommendedName>
        <fullName evidence="8">Hydroxysteroid dehydrogenase-like protein 2</fullName>
    </recommendedName>
</protein>
<dbReference type="Pfam" id="PF00106">
    <property type="entry name" value="adh_short"/>
    <property type="match status" value="1"/>
</dbReference>